<dbReference type="EMBL" id="ANMU01000014">
    <property type="protein sequence ID" value="EMJ84727.1"/>
    <property type="molecule type" value="Genomic_DNA"/>
</dbReference>
<sequence length="39" mass="4925">MSDSVFFEKVRIHYVFHIFYFLSKKIKAARMRMYLVHER</sequence>
<reference evidence="1 2" key="1">
    <citation type="submission" date="2013-01" db="EMBL/GenBank/DDBJ databases">
        <authorList>
            <person name="Harkins D.M."/>
            <person name="Durkin A.S."/>
            <person name="Brinkac L.M."/>
            <person name="Haft D.H."/>
            <person name="Selengut J.D."/>
            <person name="Sanka R."/>
            <person name="DePew J."/>
            <person name="Purushe J."/>
            <person name="Galloway R.L."/>
            <person name="Vinetz J.M."/>
            <person name="Sutton G.G."/>
            <person name="Nierman W.C."/>
            <person name="Fouts D.E."/>
        </authorList>
    </citation>
    <scope>NUCLEOTIDE SEQUENCE [LARGE SCALE GENOMIC DNA]</scope>
    <source>
        <strain evidence="1 2">Sponselee CDC</strain>
    </source>
</reference>
<name>M6BYA5_LEPBO</name>
<dbReference type="Proteomes" id="UP000011873">
    <property type="component" value="Unassembled WGS sequence"/>
</dbReference>
<proteinExistence type="predicted"/>
<organism evidence="1 2">
    <name type="scientific">Leptospira borgpetersenii serovar Hardjo-bovis str. Sponselee</name>
    <dbReference type="NCBI Taxonomy" id="1303729"/>
    <lineage>
        <taxon>Bacteria</taxon>
        <taxon>Pseudomonadati</taxon>
        <taxon>Spirochaetota</taxon>
        <taxon>Spirochaetia</taxon>
        <taxon>Leptospirales</taxon>
        <taxon>Leptospiraceae</taxon>
        <taxon>Leptospira</taxon>
    </lineage>
</organism>
<protein>
    <submittedName>
        <fullName evidence="1">Uncharacterized protein</fullName>
    </submittedName>
</protein>
<gene>
    <name evidence="1" type="ORF">LEP1GSC016_4109</name>
</gene>
<dbReference type="AlphaFoldDB" id="M6BYA5"/>
<dbReference type="PATRIC" id="fig|1218567.3.peg.273"/>
<accession>M6BYA5</accession>
<evidence type="ECO:0000313" key="1">
    <source>
        <dbReference type="EMBL" id="EMJ84727.1"/>
    </source>
</evidence>
<comment type="caution">
    <text evidence="1">The sequence shown here is derived from an EMBL/GenBank/DDBJ whole genome shotgun (WGS) entry which is preliminary data.</text>
</comment>
<evidence type="ECO:0000313" key="2">
    <source>
        <dbReference type="Proteomes" id="UP000011873"/>
    </source>
</evidence>